<dbReference type="Gramene" id="OE9A059917T1">
    <property type="protein sequence ID" value="OE9A059917C1"/>
    <property type="gene ID" value="OE9A059917"/>
</dbReference>
<protein>
    <recommendedName>
        <fullName evidence="3">ubiquitinyl hydrolase 1</fullName>
        <ecNumber evidence="3">3.4.19.12</ecNumber>
    </recommendedName>
</protein>
<keyword evidence="7" id="KW-0833">Ubl conjugation pathway</keyword>
<keyword evidence="20" id="KW-1185">Reference proteome</keyword>
<dbReference type="GO" id="GO:0016579">
    <property type="term" value="P:protein deubiquitination"/>
    <property type="evidence" value="ECO:0007669"/>
    <property type="project" value="InterPro"/>
</dbReference>
<comment type="caution">
    <text evidence="19">The sequence shown here is derived from an EMBL/GenBank/DDBJ whole genome shotgun (WGS) entry which is preliminary data.</text>
</comment>
<comment type="catalytic activity">
    <reaction evidence="1">
        <text>Thiol-dependent hydrolysis of ester, thioester, amide, peptide and isopeptide bonds formed by the C-terminal Gly of ubiquitin (a 76-residue protein attached to proteins as an intracellular targeting signal).</text>
        <dbReference type="EC" id="3.4.19.12"/>
    </reaction>
</comment>
<evidence type="ECO:0000256" key="11">
    <source>
        <dbReference type="ARBA" id="ARBA00023015"/>
    </source>
</evidence>
<dbReference type="GO" id="GO:0005634">
    <property type="term" value="C:nucleus"/>
    <property type="evidence" value="ECO:0007669"/>
    <property type="project" value="UniProtKB-SubCell"/>
</dbReference>
<evidence type="ECO:0000256" key="1">
    <source>
        <dbReference type="ARBA" id="ARBA00000707"/>
    </source>
</evidence>
<dbReference type="Proteomes" id="UP000594638">
    <property type="component" value="Unassembled WGS sequence"/>
</dbReference>
<keyword evidence="5" id="KW-0479">Metal-binding</keyword>
<evidence type="ECO:0000256" key="6">
    <source>
        <dbReference type="ARBA" id="ARBA00022771"/>
    </source>
</evidence>
<evidence type="ECO:0000256" key="16">
    <source>
        <dbReference type="SAM" id="MobiDB-lite"/>
    </source>
</evidence>
<evidence type="ECO:0000256" key="14">
    <source>
        <dbReference type="ARBA" id="ARBA00038490"/>
    </source>
</evidence>
<evidence type="ECO:0000256" key="9">
    <source>
        <dbReference type="ARBA" id="ARBA00022807"/>
    </source>
</evidence>
<organism evidence="19 20">
    <name type="scientific">Olea europaea subsp. europaea</name>
    <dbReference type="NCBI Taxonomy" id="158383"/>
    <lineage>
        <taxon>Eukaryota</taxon>
        <taxon>Viridiplantae</taxon>
        <taxon>Streptophyta</taxon>
        <taxon>Embryophyta</taxon>
        <taxon>Tracheophyta</taxon>
        <taxon>Spermatophyta</taxon>
        <taxon>Magnoliopsida</taxon>
        <taxon>eudicotyledons</taxon>
        <taxon>Gunneridae</taxon>
        <taxon>Pentapetalae</taxon>
        <taxon>asterids</taxon>
        <taxon>lamiids</taxon>
        <taxon>Lamiales</taxon>
        <taxon>Oleaceae</taxon>
        <taxon>Oleeae</taxon>
        <taxon>Olea</taxon>
    </lineage>
</organism>
<evidence type="ECO:0000259" key="18">
    <source>
        <dbReference type="PROSITE" id="PS50271"/>
    </source>
</evidence>
<dbReference type="InterPro" id="IPR028889">
    <property type="entry name" value="USP"/>
</dbReference>
<evidence type="ECO:0000259" key="17">
    <source>
        <dbReference type="PROSITE" id="PS50235"/>
    </source>
</evidence>
<evidence type="ECO:0000313" key="20">
    <source>
        <dbReference type="Proteomes" id="UP000594638"/>
    </source>
</evidence>
<dbReference type="EMBL" id="CACTIH010006163">
    <property type="protein sequence ID" value="CAA3004306.1"/>
    <property type="molecule type" value="Genomic_DNA"/>
</dbReference>
<keyword evidence="6 15" id="KW-0863">Zinc-finger</keyword>
<dbReference type="InterPro" id="IPR013083">
    <property type="entry name" value="Znf_RING/FYVE/PHD"/>
</dbReference>
<dbReference type="OrthoDB" id="47475at2759"/>
<keyword evidence="9" id="KW-0788">Thiol protease</keyword>
<dbReference type="EC" id="3.4.19.12" evidence="3"/>
<dbReference type="Gene3D" id="3.30.40.10">
    <property type="entry name" value="Zinc/RING finger domain, C3HC4 (zinc finger)"/>
    <property type="match status" value="1"/>
</dbReference>
<keyword evidence="11" id="KW-0805">Transcription regulation</keyword>
<evidence type="ECO:0000256" key="12">
    <source>
        <dbReference type="ARBA" id="ARBA00023163"/>
    </source>
</evidence>
<evidence type="ECO:0000256" key="13">
    <source>
        <dbReference type="ARBA" id="ARBA00023242"/>
    </source>
</evidence>
<dbReference type="GO" id="GO:0006508">
    <property type="term" value="P:proteolysis"/>
    <property type="evidence" value="ECO:0007669"/>
    <property type="project" value="UniProtKB-KW"/>
</dbReference>
<feature type="domain" description="USP" evidence="17">
    <location>
        <begin position="221"/>
        <end position="309"/>
    </location>
</feature>
<evidence type="ECO:0000256" key="4">
    <source>
        <dbReference type="ARBA" id="ARBA00022670"/>
    </source>
</evidence>
<dbReference type="GO" id="GO:0008270">
    <property type="term" value="F:zinc ion binding"/>
    <property type="evidence" value="ECO:0007669"/>
    <property type="project" value="UniProtKB-KW"/>
</dbReference>
<dbReference type="InterPro" id="IPR018200">
    <property type="entry name" value="USP_CS"/>
</dbReference>
<evidence type="ECO:0000256" key="2">
    <source>
        <dbReference type="ARBA" id="ARBA00004123"/>
    </source>
</evidence>
<evidence type="ECO:0000256" key="8">
    <source>
        <dbReference type="ARBA" id="ARBA00022801"/>
    </source>
</evidence>
<keyword evidence="4" id="KW-0645">Protease</keyword>
<feature type="compositionally biased region" description="Polar residues" evidence="16">
    <location>
        <begin position="196"/>
        <end position="206"/>
    </location>
</feature>
<evidence type="ECO:0000256" key="15">
    <source>
        <dbReference type="PROSITE-ProRule" id="PRU00502"/>
    </source>
</evidence>
<dbReference type="InterPro" id="IPR001607">
    <property type="entry name" value="Znf_UBP"/>
</dbReference>
<keyword evidence="10" id="KW-0862">Zinc</keyword>
<keyword evidence="12" id="KW-0804">Transcription</keyword>
<evidence type="ECO:0000256" key="3">
    <source>
        <dbReference type="ARBA" id="ARBA00012759"/>
    </source>
</evidence>
<evidence type="ECO:0000256" key="10">
    <source>
        <dbReference type="ARBA" id="ARBA00022833"/>
    </source>
</evidence>
<reference evidence="19 20" key="1">
    <citation type="submission" date="2019-12" db="EMBL/GenBank/DDBJ databases">
        <authorList>
            <person name="Alioto T."/>
            <person name="Alioto T."/>
            <person name="Gomez Garrido J."/>
        </authorList>
    </citation>
    <scope>NUCLEOTIDE SEQUENCE [LARGE SCALE GENOMIC DNA]</scope>
</reference>
<feature type="region of interest" description="Disordered" evidence="16">
    <location>
        <begin position="187"/>
        <end position="206"/>
    </location>
</feature>
<dbReference type="SUPFAM" id="SSF57850">
    <property type="entry name" value="RING/U-box"/>
    <property type="match status" value="1"/>
</dbReference>
<proteinExistence type="inferred from homology"/>
<dbReference type="PROSITE" id="PS50235">
    <property type="entry name" value="USP_3"/>
    <property type="match status" value="1"/>
</dbReference>
<dbReference type="PANTHER" id="PTHR21646:SF33">
    <property type="entry name" value="UBIQUITIN CARBOXYL-TERMINAL HYDROLASE 22"/>
    <property type="match status" value="1"/>
</dbReference>
<evidence type="ECO:0000256" key="5">
    <source>
        <dbReference type="ARBA" id="ARBA00022723"/>
    </source>
</evidence>
<dbReference type="InterPro" id="IPR001394">
    <property type="entry name" value="Peptidase_C19_UCH"/>
</dbReference>
<accession>A0A8S0TFZ7</accession>
<gene>
    <name evidence="19" type="ORF">OLEA9_A059917</name>
</gene>
<comment type="subcellular location">
    <subcellularLocation>
        <location evidence="2">Nucleus</location>
    </subcellularLocation>
</comment>
<dbReference type="AlphaFoldDB" id="A0A8S0TFZ7"/>
<evidence type="ECO:0000313" key="19">
    <source>
        <dbReference type="EMBL" id="CAA3004306.1"/>
    </source>
</evidence>
<comment type="similarity">
    <text evidence="14">Belongs to the peptidase C19 family. UBP8 subfamily.</text>
</comment>
<dbReference type="InterPro" id="IPR050185">
    <property type="entry name" value="Ub_carboxyl-term_hydrolase"/>
</dbReference>
<dbReference type="InterPro" id="IPR038765">
    <property type="entry name" value="Papain-like_cys_pep_sf"/>
</dbReference>
<dbReference type="SUPFAM" id="SSF54001">
    <property type="entry name" value="Cysteine proteinases"/>
    <property type="match status" value="1"/>
</dbReference>
<dbReference type="PROSITE" id="PS50271">
    <property type="entry name" value="ZF_UBP"/>
    <property type="match status" value="1"/>
</dbReference>
<dbReference type="GO" id="GO:0004843">
    <property type="term" value="F:cysteine-type deubiquitinase activity"/>
    <property type="evidence" value="ECO:0007669"/>
    <property type="project" value="UniProtKB-EC"/>
</dbReference>
<dbReference type="Pfam" id="PF00443">
    <property type="entry name" value="UCH"/>
    <property type="match status" value="1"/>
</dbReference>
<dbReference type="PANTHER" id="PTHR21646">
    <property type="entry name" value="UBIQUITIN CARBOXYL-TERMINAL HYDROLASE"/>
    <property type="match status" value="1"/>
</dbReference>
<keyword evidence="13" id="KW-0539">Nucleus</keyword>
<sequence>MRCLILRFSNPMSSSSSDHKNLRSNFTVVSNPNCSCRHLSQLRSHLGTNPFGKLQECLRIRPLGRAAIRRDPPGEVVQCSSCGLSPPRLYACVSCATVTCRTHTATHASESSHYVMVDVDRAELFCSACEEQVYDRDFDAAVVAAQTNAVAMGIGSAIPPENFHKRRRVDYKFWTPDLKERVLLAQNSSPLPPSQPGDSLSQDRSSVSLIDGESDLPWGLRGLNNLGNTCFMNSVLQALLHTPPLRNFFLSDKHNRFYCQRENKTIITRKTEHSNSKNPLLCLACDLDAMFSAVFSGDRIPYSPAKFLY</sequence>
<evidence type="ECO:0000256" key="7">
    <source>
        <dbReference type="ARBA" id="ARBA00022786"/>
    </source>
</evidence>
<dbReference type="PROSITE" id="PS00972">
    <property type="entry name" value="USP_1"/>
    <property type="match status" value="1"/>
</dbReference>
<feature type="domain" description="UBP-type" evidence="18">
    <location>
        <begin position="34"/>
        <end position="152"/>
    </location>
</feature>
<name>A0A8S0TFZ7_OLEEU</name>
<dbReference type="Pfam" id="PF02148">
    <property type="entry name" value="zf-UBP"/>
    <property type="match status" value="1"/>
</dbReference>
<keyword evidence="8 19" id="KW-0378">Hydrolase</keyword>
<dbReference type="Gene3D" id="3.90.70.10">
    <property type="entry name" value="Cysteine proteinases"/>
    <property type="match status" value="1"/>
</dbReference>
<feature type="non-terminal residue" evidence="19">
    <location>
        <position position="309"/>
    </location>
</feature>